<sequence length="200" mass="21463">MIFQFAIAYIVVMVSPLQKLLQRPFTIKLLELPTRRPSPARPSVSSPTPSSLASAFPLGPLSPIVLSLLSLSLPWAHSERLFPTSGAAPWGSLLDGPAGPAKNRSHSAILRPKSVPMNRRRWKGGKGVLQECTILALGQAIFKSTNISLIDLASLAFALPTIETRSIHTLPRGCAVQASYIYTETQSLTAKSHAAGFAGR</sequence>
<protein>
    <submittedName>
        <fullName evidence="1">Uncharacterized protein</fullName>
    </submittedName>
</protein>
<dbReference type="AlphaFoldDB" id="H1VEW7"/>
<evidence type="ECO:0000313" key="1">
    <source>
        <dbReference type="EMBL" id="CCF38770.1"/>
    </source>
</evidence>
<organism evidence="1 2">
    <name type="scientific">Colletotrichum higginsianum (strain IMI 349063)</name>
    <name type="common">Crucifer anthracnose fungus</name>
    <dbReference type="NCBI Taxonomy" id="759273"/>
    <lineage>
        <taxon>Eukaryota</taxon>
        <taxon>Fungi</taxon>
        <taxon>Dikarya</taxon>
        <taxon>Ascomycota</taxon>
        <taxon>Pezizomycotina</taxon>
        <taxon>Sordariomycetes</taxon>
        <taxon>Hypocreomycetidae</taxon>
        <taxon>Glomerellales</taxon>
        <taxon>Glomerellaceae</taxon>
        <taxon>Colletotrichum</taxon>
        <taxon>Colletotrichum destructivum species complex</taxon>
    </lineage>
</organism>
<reference evidence="2" key="1">
    <citation type="journal article" date="2012" name="Nat. Genet.">
        <title>Lifestyle transitions in plant pathogenic Colletotrichum fungi deciphered by genome and transcriptome analyses.</title>
        <authorList>
            <person name="O'Connell R.J."/>
            <person name="Thon M.R."/>
            <person name="Hacquard S."/>
            <person name="Amyotte S.G."/>
            <person name="Kleemann J."/>
            <person name="Torres M.F."/>
            <person name="Damm U."/>
            <person name="Buiate E.A."/>
            <person name="Epstein L."/>
            <person name="Alkan N."/>
            <person name="Altmueller J."/>
            <person name="Alvarado-Balderrama L."/>
            <person name="Bauser C.A."/>
            <person name="Becker C."/>
            <person name="Birren B.W."/>
            <person name="Chen Z."/>
            <person name="Choi J."/>
            <person name="Crouch J.A."/>
            <person name="Duvick J.P."/>
            <person name="Farman M.A."/>
            <person name="Gan P."/>
            <person name="Heiman D."/>
            <person name="Henrissat B."/>
            <person name="Howard R.J."/>
            <person name="Kabbage M."/>
            <person name="Koch C."/>
            <person name="Kracher B."/>
            <person name="Kubo Y."/>
            <person name="Law A.D."/>
            <person name="Lebrun M.-H."/>
            <person name="Lee Y.-H."/>
            <person name="Miyara I."/>
            <person name="Moore N."/>
            <person name="Neumann U."/>
            <person name="Nordstroem K."/>
            <person name="Panaccione D.G."/>
            <person name="Panstruga R."/>
            <person name="Place M."/>
            <person name="Proctor R.H."/>
            <person name="Prusky D."/>
            <person name="Rech G."/>
            <person name="Reinhardt R."/>
            <person name="Rollins J.A."/>
            <person name="Rounsley S."/>
            <person name="Schardl C.L."/>
            <person name="Schwartz D.C."/>
            <person name="Shenoy N."/>
            <person name="Shirasu K."/>
            <person name="Sikhakolli U.R."/>
            <person name="Stueber K."/>
            <person name="Sukno S.A."/>
            <person name="Sweigard J.A."/>
            <person name="Takano Y."/>
            <person name="Takahara H."/>
            <person name="Trail F."/>
            <person name="van der Does H.C."/>
            <person name="Voll L.M."/>
            <person name="Will I."/>
            <person name="Young S."/>
            <person name="Zeng Q."/>
            <person name="Zhang J."/>
            <person name="Zhou S."/>
            <person name="Dickman M.B."/>
            <person name="Schulze-Lefert P."/>
            <person name="Ver Loren van Themaat E."/>
            <person name="Ma L.-J."/>
            <person name="Vaillancourt L.J."/>
        </authorList>
    </citation>
    <scope>NUCLEOTIDE SEQUENCE [LARGE SCALE GENOMIC DNA]</scope>
    <source>
        <strain evidence="2">IMI 349063</strain>
    </source>
</reference>
<gene>
    <name evidence="1" type="ORF">CH063_01978</name>
</gene>
<dbReference type="HOGENOM" id="CLU_1366164_0_0_1"/>
<accession>H1VEW7</accession>
<name>H1VEW7_COLHI</name>
<proteinExistence type="predicted"/>
<dbReference type="EMBL" id="CACQ02003146">
    <property type="protein sequence ID" value="CCF38770.1"/>
    <property type="molecule type" value="Genomic_DNA"/>
</dbReference>
<evidence type="ECO:0000313" key="2">
    <source>
        <dbReference type="Proteomes" id="UP000007174"/>
    </source>
</evidence>
<dbReference type="Proteomes" id="UP000007174">
    <property type="component" value="Unassembled WGS sequence"/>
</dbReference>